<evidence type="ECO:0000259" key="1">
    <source>
        <dbReference type="PROSITE" id="PS50925"/>
    </source>
</evidence>
<dbReference type="GO" id="GO:0071949">
    <property type="term" value="F:FAD binding"/>
    <property type="evidence" value="ECO:0007669"/>
    <property type="project" value="InterPro"/>
</dbReference>
<organism evidence="2 3">
    <name type="scientific">Blastopirellula marina</name>
    <dbReference type="NCBI Taxonomy" id="124"/>
    <lineage>
        <taxon>Bacteria</taxon>
        <taxon>Pseudomonadati</taxon>
        <taxon>Planctomycetota</taxon>
        <taxon>Planctomycetia</taxon>
        <taxon>Pirellulales</taxon>
        <taxon>Pirellulaceae</taxon>
        <taxon>Blastopirellula</taxon>
    </lineage>
</organism>
<dbReference type="Pfam" id="PF04940">
    <property type="entry name" value="BLUF"/>
    <property type="match status" value="1"/>
</dbReference>
<dbReference type="Proteomes" id="UP000238322">
    <property type="component" value="Unassembled WGS sequence"/>
</dbReference>
<feature type="domain" description="BLUF" evidence="1">
    <location>
        <begin position="2"/>
        <end position="94"/>
    </location>
</feature>
<gene>
    <name evidence="2" type="ORF">C5Y83_24490</name>
</gene>
<dbReference type="GO" id="GO:0009882">
    <property type="term" value="F:blue light photoreceptor activity"/>
    <property type="evidence" value="ECO:0007669"/>
    <property type="project" value="InterPro"/>
</dbReference>
<evidence type="ECO:0000313" key="3">
    <source>
        <dbReference type="Proteomes" id="UP000238322"/>
    </source>
</evidence>
<dbReference type="RefSeq" id="WP_105332424.1">
    <property type="nucleotide sequence ID" value="NZ_PUHY01000014.1"/>
</dbReference>
<dbReference type="InterPro" id="IPR036046">
    <property type="entry name" value="Acylphosphatase-like_dom_sf"/>
</dbReference>
<dbReference type="SMART" id="SM01034">
    <property type="entry name" value="BLUF"/>
    <property type="match status" value="1"/>
</dbReference>
<comment type="caution">
    <text evidence="2">The sequence shown here is derived from an EMBL/GenBank/DDBJ whole genome shotgun (WGS) entry which is preliminary data.</text>
</comment>
<dbReference type="EMBL" id="PUHY01000014">
    <property type="protein sequence ID" value="PQO30519.1"/>
    <property type="molecule type" value="Genomic_DNA"/>
</dbReference>
<dbReference type="PROSITE" id="PS50925">
    <property type="entry name" value="BLUF"/>
    <property type="match status" value="1"/>
</dbReference>
<name>A0A2S8FEC6_9BACT</name>
<dbReference type="Gene3D" id="3.30.70.100">
    <property type="match status" value="1"/>
</dbReference>
<dbReference type="SUPFAM" id="SSF54975">
    <property type="entry name" value="Acylphosphatase/BLUF domain-like"/>
    <property type="match status" value="1"/>
</dbReference>
<reference evidence="2 3" key="1">
    <citation type="submission" date="2018-02" db="EMBL/GenBank/DDBJ databases">
        <title>Comparative genomes isolates from brazilian mangrove.</title>
        <authorList>
            <person name="Araujo J.E."/>
            <person name="Taketani R.G."/>
            <person name="Silva M.C.P."/>
            <person name="Loureco M.V."/>
            <person name="Andreote F.D."/>
        </authorList>
    </citation>
    <scope>NUCLEOTIDE SEQUENCE [LARGE SCALE GENOMIC DNA]</scope>
    <source>
        <strain evidence="2 3">Hex-1 MGV</strain>
    </source>
</reference>
<protein>
    <recommendedName>
        <fullName evidence="1">BLUF domain-containing protein</fullName>
    </recommendedName>
</protein>
<sequence>MLKQILYSSTANTDISMRDVFEITRVSSNRNSQSSLTGGLVFLDGYFFQLLEGLPNDVDASMQRINRDWRHHDIQVRREQRVISPLFADDWMALRNKTQIADEILEAHHYEPGMPAERFSADDLFAFLVACFENEMQEQLA</sequence>
<dbReference type="AlphaFoldDB" id="A0A2S8FEC6"/>
<proteinExistence type="predicted"/>
<dbReference type="OrthoDB" id="196105at2"/>
<dbReference type="InterPro" id="IPR007024">
    <property type="entry name" value="BLUF_domain"/>
</dbReference>
<accession>A0A2S8FEC6</accession>
<evidence type="ECO:0000313" key="2">
    <source>
        <dbReference type="EMBL" id="PQO30519.1"/>
    </source>
</evidence>